<keyword evidence="15" id="KW-1185">Reference proteome</keyword>
<comment type="similarity">
    <text evidence="1 12">Belongs to the thymidylate kinase family.</text>
</comment>
<keyword evidence="5 12" id="KW-0545">Nucleotide biosynthesis</keyword>
<dbReference type="PANTHER" id="PTHR10344">
    <property type="entry name" value="THYMIDYLATE KINASE"/>
    <property type="match status" value="1"/>
</dbReference>
<evidence type="ECO:0000256" key="2">
    <source>
        <dbReference type="ARBA" id="ARBA00012980"/>
    </source>
</evidence>
<evidence type="ECO:0000256" key="10">
    <source>
        <dbReference type="ARBA" id="ARBA00048743"/>
    </source>
</evidence>
<sequence>MSTGKFITIEGGEGVGKSSNHRFIAEFLSAQGLEVIETREPGGTPLAEEIRELLLTKRSEVMSPTAELLLMFAARAQHLEQVIKPALQRGAWVLCDRFTDATYAYQGVARGLGTDFIIELEQSVQGSLRPDLVVLLDLDPRIGMARAQNRGETDRIEQENIEFFDRVRSGYLARAAANPERFLIVDASVELEGVQEQIASGLTKVLGCASA</sequence>
<dbReference type="SUPFAM" id="SSF52540">
    <property type="entry name" value="P-loop containing nucleoside triphosphate hydrolases"/>
    <property type="match status" value="1"/>
</dbReference>
<reference evidence="14 15" key="1">
    <citation type="submission" date="2018-10" db="EMBL/GenBank/DDBJ databases">
        <title>Genomic Encyclopedia of Type Strains, Phase IV (KMG-IV): sequencing the most valuable type-strain genomes for metagenomic binning, comparative biology and taxonomic classification.</title>
        <authorList>
            <person name="Goeker M."/>
        </authorList>
    </citation>
    <scope>NUCLEOTIDE SEQUENCE [LARGE SCALE GENOMIC DNA]</scope>
    <source>
        <strain evidence="14 15">DSM 25080</strain>
    </source>
</reference>
<comment type="caution">
    <text evidence="14">The sequence shown here is derived from an EMBL/GenBank/DDBJ whole genome shotgun (WGS) entry which is preliminary data.</text>
</comment>
<evidence type="ECO:0000256" key="4">
    <source>
        <dbReference type="ARBA" id="ARBA00022679"/>
    </source>
</evidence>
<gene>
    <name evidence="12" type="primary">tmk</name>
    <name evidence="14" type="ORF">DFR27_0886</name>
</gene>
<keyword evidence="7 12" id="KW-0418">Kinase</keyword>
<dbReference type="OrthoDB" id="9774907at2"/>
<dbReference type="AlphaFoldDB" id="A0A3M0APZ9"/>
<comment type="function">
    <text evidence="11 12">Phosphorylation of dTMP to form dTDP in both de novo and salvage pathways of dTTP synthesis.</text>
</comment>
<dbReference type="Gene3D" id="3.40.50.300">
    <property type="entry name" value="P-loop containing nucleotide triphosphate hydrolases"/>
    <property type="match status" value="1"/>
</dbReference>
<evidence type="ECO:0000313" key="15">
    <source>
        <dbReference type="Proteomes" id="UP000267187"/>
    </source>
</evidence>
<dbReference type="EMBL" id="REFJ01000002">
    <property type="protein sequence ID" value="RMA81092.1"/>
    <property type="molecule type" value="Genomic_DNA"/>
</dbReference>
<dbReference type="InterPro" id="IPR027417">
    <property type="entry name" value="P-loop_NTPase"/>
</dbReference>
<evidence type="ECO:0000256" key="12">
    <source>
        <dbReference type="HAMAP-Rule" id="MF_00165"/>
    </source>
</evidence>
<dbReference type="FunFam" id="3.40.50.300:FF:000225">
    <property type="entry name" value="Thymidylate kinase"/>
    <property type="match status" value="1"/>
</dbReference>
<evidence type="ECO:0000256" key="9">
    <source>
        <dbReference type="ARBA" id="ARBA00029962"/>
    </source>
</evidence>
<evidence type="ECO:0000256" key="1">
    <source>
        <dbReference type="ARBA" id="ARBA00009776"/>
    </source>
</evidence>
<feature type="binding site" evidence="12">
    <location>
        <begin position="11"/>
        <end position="18"/>
    </location>
    <ligand>
        <name>ATP</name>
        <dbReference type="ChEBI" id="CHEBI:30616"/>
    </ligand>
</feature>
<dbReference type="GO" id="GO:0004798">
    <property type="term" value="F:dTMP kinase activity"/>
    <property type="evidence" value="ECO:0007669"/>
    <property type="project" value="UniProtKB-UniRule"/>
</dbReference>
<keyword evidence="4 12" id="KW-0808">Transferase</keyword>
<dbReference type="GO" id="GO:0006235">
    <property type="term" value="P:dTTP biosynthetic process"/>
    <property type="evidence" value="ECO:0007669"/>
    <property type="project" value="UniProtKB-UniRule"/>
</dbReference>
<evidence type="ECO:0000256" key="5">
    <source>
        <dbReference type="ARBA" id="ARBA00022727"/>
    </source>
</evidence>
<organism evidence="14 15">
    <name type="scientific">Umboniibacter marinipuniceus</name>
    <dbReference type="NCBI Taxonomy" id="569599"/>
    <lineage>
        <taxon>Bacteria</taxon>
        <taxon>Pseudomonadati</taxon>
        <taxon>Pseudomonadota</taxon>
        <taxon>Gammaproteobacteria</taxon>
        <taxon>Cellvibrionales</taxon>
        <taxon>Cellvibrionaceae</taxon>
        <taxon>Umboniibacter</taxon>
    </lineage>
</organism>
<dbReference type="GO" id="GO:0006227">
    <property type="term" value="P:dUDP biosynthetic process"/>
    <property type="evidence" value="ECO:0007669"/>
    <property type="project" value="TreeGrafter"/>
</dbReference>
<dbReference type="GO" id="GO:0006233">
    <property type="term" value="P:dTDP biosynthetic process"/>
    <property type="evidence" value="ECO:0007669"/>
    <property type="project" value="InterPro"/>
</dbReference>
<evidence type="ECO:0000256" key="11">
    <source>
        <dbReference type="ARBA" id="ARBA00057735"/>
    </source>
</evidence>
<dbReference type="PANTHER" id="PTHR10344:SF4">
    <property type="entry name" value="UMP-CMP KINASE 2, MITOCHONDRIAL"/>
    <property type="match status" value="1"/>
</dbReference>
<dbReference type="RefSeq" id="WP_121876254.1">
    <property type="nucleotide sequence ID" value="NZ_REFJ01000002.1"/>
</dbReference>
<feature type="domain" description="Thymidylate kinase-like" evidence="13">
    <location>
        <begin position="9"/>
        <end position="198"/>
    </location>
</feature>
<dbReference type="GO" id="GO:0005829">
    <property type="term" value="C:cytosol"/>
    <property type="evidence" value="ECO:0007669"/>
    <property type="project" value="TreeGrafter"/>
</dbReference>
<evidence type="ECO:0000256" key="6">
    <source>
        <dbReference type="ARBA" id="ARBA00022741"/>
    </source>
</evidence>
<dbReference type="GO" id="GO:0005524">
    <property type="term" value="F:ATP binding"/>
    <property type="evidence" value="ECO:0007669"/>
    <property type="project" value="UniProtKB-UniRule"/>
</dbReference>
<name>A0A3M0APZ9_9GAMM</name>
<dbReference type="NCBIfam" id="TIGR00041">
    <property type="entry name" value="DTMP_kinase"/>
    <property type="match status" value="1"/>
</dbReference>
<dbReference type="Pfam" id="PF02223">
    <property type="entry name" value="Thymidylate_kin"/>
    <property type="match status" value="1"/>
</dbReference>
<dbReference type="Proteomes" id="UP000267187">
    <property type="component" value="Unassembled WGS sequence"/>
</dbReference>
<dbReference type="InterPro" id="IPR018094">
    <property type="entry name" value="Thymidylate_kinase"/>
</dbReference>
<comment type="catalytic activity">
    <reaction evidence="10 12">
        <text>dTMP + ATP = dTDP + ADP</text>
        <dbReference type="Rhea" id="RHEA:13517"/>
        <dbReference type="ChEBI" id="CHEBI:30616"/>
        <dbReference type="ChEBI" id="CHEBI:58369"/>
        <dbReference type="ChEBI" id="CHEBI:63528"/>
        <dbReference type="ChEBI" id="CHEBI:456216"/>
        <dbReference type="EC" id="2.7.4.9"/>
    </reaction>
</comment>
<evidence type="ECO:0000256" key="8">
    <source>
        <dbReference type="ARBA" id="ARBA00022840"/>
    </source>
</evidence>
<protein>
    <recommendedName>
        <fullName evidence="3 12">Thymidylate kinase</fullName>
        <ecNumber evidence="2 12">2.7.4.9</ecNumber>
    </recommendedName>
    <alternativeName>
        <fullName evidence="9 12">dTMP kinase</fullName>
    </alternativeName>
</protein>
<dbReference type="EC" id="2.7.4.9" evidence="2 12"/>
<dbReference type="CDD" id="cd01672">
    <property type="entry name" value="TMPK"/>
    <property type="match status" value="1"/>
</dbReference>
<dbReference type="InterPro" id="IPR039430">
    <property type="entry name" value="Thymidylate_kin-like_dom"/>
</dbReference>
<proteinExistence type="inferred from homology"/>
<evidence type="ECO:0000313" key="14">
    <source>
        <dbReference type="EMBL" id="RMA81092.1"/>
    </source>
</evidence>
<keyword evidence="8 12" id="KW-0067">ATP-binding</keyword>
<evidence type="ECO:0000256" key="7">
    <source>
        <dbReference type="ARBA" id="ARBA00022777"/>
    </source>
</evidence>
<dbReference type="HAMAP" id="MF_00165">
    <property type="entry name" value="Thymidylate_kinase"/>
    <property type="match status" value="1"/>
</dbReference>
<accession>A0A3M0APZ9</accession>
<evidence type="ECO:0000259" key="13">
    <source>
        <dbReference type="Pfam" id="PF02223"/>
    </source>
</evidence>
<keyword evidence="6 12" id="KW-0547">Nucleotide-binding</keyword>
<evidence type="ECO:0000256" key="3">
    <source>
        <dbReference type="ARBA" id="ARBA00017144"/>
    </source>
</evidence>